<comment type="caution">
    <text evidence="4">The sequence shown here is derived from an EMBL/GenBank/DDBJ whole genome shotgun (WGS) entry which is preliminary data.</text>
</comment>
<dbReference type="PANTHER" id="PTHR30055">
    <property type="entry name" value="HTH-TYPE TRANSCRIPTIONAL REGULATOR RUTR"/>
    <property type="match status" value="1"/>
</dbReference>
<dbReference type="OrthoDB" id="4823039at2"/>
<dbReference type="PRINTS" id="PR00455">
    <property type="entry name" value="HTHTETR"/>
</dbReference>
<dbReference type="InterPro" id="IPR009057">
    <property type="entry name" value="Homeodomain-like_sf"/>
</dbReference>
<dbReference type="AlphaFoldDB" id="A0A495JEZ6"/>
<dbReference type="Pfam" id="PF00440">
    <property type="entry name" value="TetR_N"/>
    <property type="match status" value="1"/>
</dbReference>
<feature type="domain" description="HTH tetR-type" evidence="3">
    <location>
        <begin position="14"/>
        <end position="74"/>
    </location>
</feature>
<dbReference type="PANTHER" id="PTHR30055:SF226">
    <property type="entry name" value="HTH-TYPE TRANSCRIPTIONAL REGULATOR PKSA"/>
    <property type="match status" value="1"/>
</dbReference>
<dbReference type="Proteomes" id="UP000277671">
    <property type="component" value="Unassembled WGS sequence"/>
</dbReference>
<evidence type="ECO:0000256" key="1">
    <source>
        <dbReference type="ARBA" id="ARBA00023125"/>
    </source>
</evidence>
<reference evidence="4 5" key="1">
    <citation type="submission" date="2018-10" db="EMBL/GenBank/DDBJ databases">
        <title>Sequencing the genomes of 1000 actinobacteria strains.</title>
        <authorList>
            <person name="Klenk H.-P."/>
        </authorList>
    </citation>
    <scope>NUCLEOTIDE SEQUENCE [LARGE SCALE GENOMIC DNA]</scope>
    <source>
        <strain evidence="4 5">DSM 45175</strain>
    </source>
</reference>
<organism evidence="4 5">
    <name type="scientific">Micromonospora pisi</name>
    <dbReference type="NCBI Taxonomy" id="589240"/>
    <lineage>
        <taxon>Bacteria</taxon>
        <taxon>Bacillati</taxon>
        <taxon>Actinomycetota</taxon>
        <taxon>Actinomycetes</taxon>
        <taxon>Micromonosporales</taxon>
        <taxon>Micromonosporaceae</taxon>
        <taxon>Micromonospora</taxon>
    </lineage>
</organism>
<sequence>MPKQQSSRRAEYAENTREGIVEAARQLFTTQGYFATRVNDIAELARVAPATVYAVTGGKQGLLRTLTDIWSDAPIVTETLDLIARIEDPEEIIRIVARVTRQMREEFGDIMRMVIATAPHETTAAESLALATQRWRHGNATAARRIHELGKLRAGVPVEDAIDSIWFYFGYSAMSTLVDDNGWSYDRAQEWLTEHAIRDLL</sequence>
<dbReference type="Gene3D" id="1.10.357.10">
    <property type="entry name" value="Tetracycline Repressor, domain 2"/>
    <property type="match status" value="1"/>
</dbReference>
<keyword evidence="5" id="KW-1185">Reference proteome</keyword>
<dbReference type="PROSITE" id="PS50977">
    <property type="entry name" value="HTH_TETR_2"/>
    <property type="match status" value="1"/>
</dbReference>
<dbReference type="InterPro" id="IPR050109">
    <property type="entry name" value="HTH-type_TetR-like_transc_reg"/>
</dbReference>
<dbReference type="GO" id="GO:0000976">
    <property type="term" value="F:transcription cis-regulatory region binding"/>
    <property type="evidence" value="ECO:0007669"/>
    <property type="project" value="TreeGrafter"/>
</dbReference>
<protein>
    <submittedName>
        <fullName evidence="4">TetR family transcriptional regulator</fullName>
    </submittedName>
</protein>
<evidence type="ECO:0000256" key="2">
    <source>
        <dbReference type="PROSITE-ProRule" id="PRU00335"/>
    </source>
</evidence>
<dbReference type="RefSeq" id="WP_121156188.1">
    <property type="nucleotide sequence ID" value="NZ_RBKT01000001.1"/>
</dbReference>
<keyword evidence="1 2" id="KW-0238">DNA-binding</keyword>
<feature type="DNA-binding region" description="H-T-H motif" evidence="2">
    <location>
        <begin position="37"/>
        <end position="56"/>
    </location>
</feature>
<dbReference type="EMBL" id="RBKT01000001">
    <property type="protein sequence ID" value="RKR87433.1"/>
    <property type="molecule type" value="Genomic_DNA"/>
</dbReference>
<accession>A0A495JEZ6</accession>
<evidence type="ECO:0000313" key="4">
    <source>
        <dbReference type="EMBL" id="RKR87433.1"/>
    </source>
</evidence>
<dbReference type="GO" id="GO:0003700">
    <property type="term" value="F:DNA-binding transcription factor activity"/>
    <property type="evidence" value="ECO:0007669"/>
    <property type="project" value="TreeGrafter"/>
</dbReference>
<dbReference type="SUPFAM" id="SSF46689">
    <property type="entry name" value="Homeodomain-like"/>
    <property type="match status" value="1"/>
</dbReference>
<proteinExistence type="predicted"/>
<evidence type="ECO:0000259" key="3">
    <source>
        <dbReference type="PROSITE" id="PS50977"/>
    </source>
</evidence>
<dbReference type="InterPro" id="IPR001647">
    <property type="entry name" value="HTH_TetR"/>
</dbReference>
<dbReference type="Gene3D" id="1.10.10.60">
    <property type="entry name" value="Homeodomain-like"/>
    <property type="match status" value="1"/>
</dbReference>
<evidence type="ECO:0000313" key="5">
    <source>
        <dbReference type="Proteomes" id="UP000277671"/>
    </source>
</evidence>
<gene>
    <name evidence="4" type="ORF">BDK92_1709</name>
</gene>
<name>A0A495JEZ6_9ACTN</name>